<dbReference type="EMBL" id="BAAAQQ010000007">
    <property type="protein sequence ID" value="GAA2121720.1"/>
    <property type="molecule type" value="Genomic_DNA"/>
</dbReference>
<name>A0ABN2Y3V9_9ACTN</name>
<feature type="domain" description="UspA" evidence="2">
    <location>
        <begin position="13"/>
        <end position="154"/>
    </location>
</feature>
<dbReference type="InterPro" id="IPR014729">
    <property type="entry name" value="Rossmann-like_a/b/a_fold"/>
</dbReference>
<protein>
    <submittedName>
        <fullName evidence="3">Universal stress protein</fullName>
    </submittedName>
</protein>
<evidence type="ECO:0000256" key="1">
    <source>
        <dbReference type="ARBA" id="ARBA00008791"/>
    </source>
</evidence>
<accession>A0ABN2Y3V9</accession>
<dbReference type="PANTHER" id="PTHR46268">
    <property type="entry name" value="STRESS RESPONSE PROTEIN NHAX"/>
    <property type="match status" value="1"/>
</dbReference>
<dbReference type="PANTHER" id="PTHR46268:SF6">
    <property type="entry name" value="UNIVERSAL STRESS PROTEIN UP12"/>
    <property type="match status" value="1"/>
</dbReference>
<keyword evidence="4" id="KW-1185">Reference proteome</keyword>
<dbReference type="InterPro" id="IPR006015">
    <property type="entry name" value="Universal_stress_UspA"/>
</dbReference>
<proteinExistence type="inferred from homology"/>
<dbReference type="CDD" id="cd23659">
    <property type="entry name" value="USP_At3g01520-like"/>
    <property type="match status" value="1"/>
</dbReference>
<dbReference type="Proteomes" id="UP001500575">
    <property type="component" value="Unassembled WGS sequence"/>
</dbReference>
<sequence length="302" mass="31933">MTSQSSSTYTGAVVVGLDGSGHSERALEWAAVEAGRQHRRLVLLHSAAILPARQAVGLSPMGGGVDPHLIVQAVHDAAQAFLNDRVLYARDRWPDLDVAGALTQLDPREALVEAAMSAHLVVLGSRGRGPVTSMLGSVSVWTSKRAACPVVICRPVGATAERRGVLVGVDGTAANAPAVEMAFQLASERDGDLTVLHCVYEVGGVSRDLDLWEDEAQRLVSESVAGLREKYPDVNAKLRVAVGLVDDTLANASSHYELLVLGRPAPHQTHLFHFSTTTAVLERSTTTVVVVPNPVETPGGPL</sequence>
<evidence type="ECO:0000313" key="3">
    <source>
        <dbReference type="EMBL" id="GAA2121720.1"/>
    </source>
</evidence>
<dbReference type="PRINTS" id="PR01438">
    <property type="entry name" value="UNVRSLSTRESS"/>
</dbReference>
<organism evidence="3 4">
    <name type="scientific">Nocardioides bigeumensis</name>
    <dbReference type="NCBI Taxonomy" id="433657"/>
    <lineage>
        <taxon>Bacteria</taxon>
        <taxon>Bacillati</taxon>
        <taxon>Actinomycetota</taxon>
        <taxon>Actinomycetes</taxon>
        <taxon>Propionibacteriales</taxon>
        <taxon>Nocardioidaceae</taxon>
        <taxon>Nocardioides</taxon>
    </lineage>
</organism>
<comment type="similarity">
    <text evidence="1">Belongs to the universal stress protein A family.</text>
</comment>
<dbReference type="RefSeq" id="WP_344303177.1">
    <property type="nucleotide sequence ID" value="NZ_BAAAQQ010000007.1"/>
</dbReference>
<gene>
    <name evidence="3" type="ORF">GCM10009843_16210</name>
</gene>
<feature type="domain" description="UspA" evidence="2">
    <location>
        <begin position="163"/>
        <end position="292"/>
    </location>
</feature>
<comment type="caution">
    <text evidence="3">The sequence shown here is derived from an EMBL/GenBank/DDBJ whole genome shotgun (WGS) entry which is preliminary data.</text>
</comment>
<dbReference type="Gene3D" id="3.40.50.620">
    <property type="entry name" value="HUPs"/>
    <property type="match status" value="2"/>
</dbReference>
<evidence type="ECO:0000313" key="4">
    <source>
        <dbReference type="Proteomes" id="UP001500575"/>
    </source>
</evidence>
<dbReference type="SUPFAM" id="SSF52402">
    <property type="entry name" value="Adenine nucleotide alpha hydrolases-like"/>
    <property type="match status" value="2"/>
</dbReference>
<evidence type="ECO:0000259" key="2">
    <source>
        <dbReference type="Pfam" id="PF00582"/>
    </source>
</evidence>
<dbReference type="Pfam" id="PF00582">
    <property type="entry name" value="Usp"/>
    <property type="match status" value="2"/>
</dbReference>
<dbReference type="InterPro" id="IPR006016">
    <property type="entry name" value="UspA"/>
</dbReference>
<reference evidence="3 4" key="1">
    <citation type="journal article" date="2019" name="Int. J. Syst. Evol. Microbiol.">
        <title>The Global Catalogue of Microorganisms (GCM) 10K type strain sequencing project: providing services to taxonomists for standard genome sequencing and annotation.</title>
        <authorList>
            <consortium name="The Broad Institute Genomics Platform"/>
            <consortium name="The Broad Institute Genome Sequencing Center for Infectious Disease"/>
            <person name="Wu L."/>
            <person name="Ma J."/>
        </authorList>
    </citation>
    <scope>NUCLEOTIDE SEQUENCE [LARGE SCALE GENOMIC DNA]</scope>
    <source>
        <strain evidence="3 4">JCM 16021</strain>
    </source>
</reference>